<dbReference type="SUPFAM" id="SSF52833">
    <property type="entry name" value="Thioredoxin-like"/>
    <property type="match status" value="1"/>
</dbReference>
<evidence type="ECO:0000256" key="4">
    <source>
        <dbReference type="ARBA" id="ARBA00023157"/>
    </source>
</evidence>
<feature type="site" description="Deprotonates C-terminal active site Cys" evidence="7">
    <location>
        <position position="20"/>
    </location>
</feature>
<protein>
    <recommendedName>
        <fullName evidence="6">Thioredoxin</fullName>
    </recommendedName>
</protein>
<dbReference type="GO" id="GO:0045454">
    <property type="term" value="P:cell redox homeostasis"/>
    <property type="evidence" value="ECO:0007669"/>
    <property type="project" value="TreeGrafter"/>
</dbReference>
<evidence type="ECO:0000256" key="6">
    <source>
        <dbReference type="PIRNR" id="PIRNR000077"/>
    </source>
</evidence>
<dbReference type="PIRSF" id="PIRSF000077">
    <property type="entry name" value="Thioredoxin"/>
    <property type="match status" value="1"/>
</dbReference>
<evidence type="ECO:0000313" key="10">
    <source>
        <dbReference type="EMBL" id="MBS9524244.1"/>
    </source>
</evidence>
<evidence type="ECO:0000313" key="11">
    <source>
        <dbReference type="Proteomes" id="UP001319104"/>
    </source>
</evidence>
<evidence type="ECO:0000256" key="3">
    <source>
        <dbReference type="ARBA" id="ARBA00022982"/>
    </source>
</evidence>
<dbReference type="PROSITE" id="PS51352">
    <property type="entry name" value="THIOREDOXIN_2"/>
    <property type="match status" value="1"/>
</dbReference>
<dbReference type="InterPro" id="IPR036249">
    <property type="entry name" value="Thioredoxin-like_sf"/>
</dbReference>
<feature type="site" description="Deprotonates C-terminal active site Cys" evidence="7">
    <location>
        <position position="27"/>
    </location>
</feature>
<dbReference type="InterPro" id="IPR017937">
    <property type="entry name" value="Thioredoxin_CS"/>
</dbReference>
<dbReference type="PROSITE" id="PS00194">
    <property type="entry name" value="THIOREDOXIN_1"/>
    <property type="match status" value="1"/>
</dbReference>
<dbReference type="RefSeq" id="WP_213945105.1">
    <property type="nucleotide sequence ID" value="NZ_JAHCMY010000004.1"/>
</dbReference>
<evidence type="ECO:0000256" key="5">
    <source>
        <dbReference type="ARBA" id="ARBA00023284"/>
    </source>
</evidence>
<feature type="site" description="Contributes to redox potential value" evidence="7">
    <location>
        <position position="28"/>
    </location>
</feature>
<evidence type="ECO:0000259" key="9">
    <source>
        <dbReference type="PROSITE" id="PS51352"/>
    </source>
</evidence>
<organism evidence="10 11">
    <name type="scientific">Litoribacter ruber</name>
    <dbReference type="NCBI Taxonomy" id="702568"/>
    <lineage>
        <taxon>Bacteria</taxon>
        <taxon>Pseudomonadati</taxon>
        <taxon>Bacteroidota</taxon>
        <taxon>Cytophagia</taxon>
        <taxon>Cytophagales</taxon>
        <taxon>Cyclobacteriaceae</taxon>
        <taxon>Litoribacter</taxon>
    </lineage>
</organism>
<evidence type="ECO:0000256" key="8">
    <source>
        <dbReference type="PIRSR" id="PIRSR000077-4"/>
    </source>
</evidence>
<keyword evidence="4 8" id="KW-1015">Disulfide bond</keyword>
<reference evidence="10 11" key="1">
    <citation type="submission" date="2021-05" db="EMBL/GenBank/DDBJ databases">
        <authorList>
            <person name="Zhang Z.D."/>
            <person name="Osman G."/>
        </authorList>
    </citation>
    <scope>NUCLEOTIDE SEQUENCE [LARGE SCALE GENOMIC DNA]</scope>
    <source>
        <strain evidence="10 11">KCTC 32217</strain>
    </source>
</reference>
<dbReference type="PANTHER" id="PTHR45663">
    <property type="entry name" value="GEO12009P1"/>
    <property type="match status" value="1"/>
</dbReference>
<proteinExistence type="inferred from homology"/>
<name>A0AAP2CIF2_9BACT</name>
<keyword evidence="11" id="KW-1185">Reference proteome</keyword>
<feature type="domain" description="Thioredoxin" evidence="9">
    <location>
        <begin position="1"/>
        <end position="101"/>
    </location>
</feature>
<dbReference type="EMBL" id="JAHCMY010000004">
    <property type="protein sequence ID" value="MBS9524244.1"/>
    <property type="molecule type" value="Genomic_DNA"/>
</dbReference>
<dbReference type="GO" id="GO:0015035">
    <property type="term" value="F:protein-disulfide reductase activity"/>
    <property type="evidence" value="ECO:0007669"/>
    <property type="project" value="InterPro"/>
</dbReference>
<sequence>MAKKTLKDKLSKSQQLILVDFHADWCAPCQTLAKVVQETLHELKAPIELMKINIDQNKQAALSFSVRSIPHLILFKKGKIVWQKGGLITKRELEKALKGFV</sequence>
<dbReference type="GO" id="GO:0005829">
    <property type="term" value="C:cytosol"/>
    <property type="evidence" value="ECO:0007669"/>
    <property type="project" value="TreeGrafter"/>
</dbReference>
<evidence type="ECO:0000256" key="2">
    <source>
        <dbReference type="ARBA" id="ARBA00022448"/>
    </source>
</evidence>
<keyword evidence="5 8" id="KW-0676">Redox-active center</keyword>
<keyword evidence="3" id="KW-0249">Electron transport</keyword>
<dbReference type="Pfam" id="PF00085">
    <property type="entry name" value="Thioredoxin"/>
    <property type="match status" value="1"/>
</dbReference>
<comment type="similarity">
    <text evidence="1 6">Belongs to the thioredoxin family.</text>
</comment>
<dbReference type="PANTHER" id="PTHR45663:SF11">
    <property type="entry name" value="GEO12009P1"/>
    <property type="match status" value="1"/>
</dbReference>
<evidence type="ECO:0000256" key="7">
    <source>
        <dbReference type="PIRSR" id="PIRSR000077-1"/>
    </source>
</evidence>
<dbReference type="InterPro" id="IPR005746">
    <property type="entry name" value="Thioredoxin"/>
</dbReference>
<dbReference type="AlphaFoldDB" id="A0AAP2CIF2"/>
<accession>A0AAP2CIF2</accession>
<comment type="caution">
    <text evidence="10">The sequence shown here is derived from an EMBL/GenBank/DDBJ whole genome shotgun (WGS) entry which is preliminary data.</text>
</comment>
<dbReference type="Gene3D" id="3.40.30.10">
    <property type="entry name" value="Glutaredoxin"/>
    <property type="match status" value="1"/>
</dbReference>
<feature type="disulfide bond" description="Redox-active" evidence="8">
    <location>
        <begin position="26"/>
        <end position="29"/>
    </location>
</feature>
<dbReference type="InterPro" id="IPR013766">
    <property type="entry name" value="Thioredoxin_domain"/>
</dbReference>
<gene>
    <name evidence="10" type="ORF">KI659_09480</name>
</gene>
<dbReference type="CDD" id="cd02947">
    <property type="entry name" value="TRX_family"/>
    <property type="match status" value="1"/>
</dbReference>
<dbReference type="PRINTS" id="PR00421">
    <property type="entry name" value="THIOREDOXIN"/>
</dbReference>
<dbReference type="Proteomes" id="UP001319104">
    <property type="component" value="Unassembled WGS sequence"/>
</dbReference>
<feature type="active site" description="Nucleophile" evidence="7">
    <location>
        <position position="26"/>
    </location>
</feature>
<feature type="active site" description="Nucleophile" evidence="7">
    <location>
        <position position="29"/>
    </location>
</feature>
<keyword evidence="2" id="KW-0813">Transport</keyword>
<evidence type="ECO:0000256" key="1">
    <source>
        <dbReference type="ARBA" id="ARBA00008987"/>
    </source>
</evidence>